<keyword evidence="6" id="KW-1185">Reference proteome</keyword>
<evidence type="ECO:0000313" key="5">
    <source>
        <dbReference type="EMBL" id="MTH55490.1"/>
    </source>
</evidence>
<dbReference type="PRINTS" id="PR00035">
    <property type="entry name" value="HTHGNTR"/>
</dbReference>
<dbReference type="GO" id="GO:0045892">
    <property type="term" value="P:negative regulation of DNA-templated transcription"/>
    <property type="evidence" value="ECO:0007669"/>
    <property type="project" value="TreeGrafter"/>
</dbReference>
<dbReference type="RefSeq" id="WP_155113987.1">
    <property type="nucleotide sequence ID" value="NZ_WMIB01000030.1"/>
</dbReference>
<dbReference type="SMART" id="SM00345">
    <property type="entry name" value="HTH_GNTR"/>
    <property type="match status" value="1"/>
</dbReference>
<dbReference type="Pfam" id="PF07702">
    <property type="entry name" value="UTRA"/>
    <property type="match status" value="1"/>
</dbReference>
<dbReference type="InterPro" id="IPR000524">
    <property type="entry name" value="Tscrpt_reg_HTH_GntR"/>
</dbReference>
<evidence type="ECO:0000256" key="3">
    <source>
        <dbReference type="ARBA" id="ARBA00023163"/>
    </source>
</evidence>
<dbReference type="PROSITE" id="PS50949">
    <property type="entry name" value="HTH_GNTR"/>
    <property type="match status" value="1"/>
</dbReference>
<feature type="domain" description="HTH gntR-type" evidence="4">
    <location>
        <begin position="8"/>
        <end position="76"/>
    </location>
</feature>
<evidence type="ECO:0000256" key="1">
    <source>
        <dbReference type="ARBA" id="ARBA00023015"/>
    </source>
</evidence>
<gene>
    <name evidence="5" type="primary">phnF</name>
    <name evidence="5" type="ORF">GKZ89_19030</name>
</gene>
<name>A0A7X2S8L0_9BACI</name>
<dbReference type="SUPFAM" id="SSF46785">
    <property type="entry name" value="Winged helix' DNA-binding domain"/>
    <property type="match status" value="1"/>
</dbReference>
<dbReference type="SUPFAM" id="SSF64288">
    <property type="entry name" value="Chorismate lyase-like"/>
    <property type="match status" value="1"/>
</dbReference>
<dbReference type="NCBIfam" id="TIGR02325">
    <property type="entry name" value="C_P_lyase_phnF"/>
    <property type="match status" value="1"/>
</dbReference>
<evidence type="ECO:0000256" key="2">
    <source>
        <dbReference type="ARBA" id="ARBA00023125"/>
    </source>
</evidence>
<dbReference type="Pfam" id="PF00392">
    <property type="entry name" value="GntR"/>
    <property type="match status" value="1"/>
</dbReference>
<dbReference type="EMBL" id="WMIB01000030">
    <property type="protein sequence ID" value="MTH55490.1"/>
    <property type="molecule type" value="Genomic_DNA"/>
</dbReference>
<dbReference type="InterPro" id="IPR036390">
    <property type="entry name" value="WH_DNA-bd_sf"/>
</dbReference>
<protein>
    <submittedName>
        <fullName evidence="5">Phosphonate metabolism transcriptional regulator PhnF</fullName>
    </submittedName>
</protein>
<dbReference type="FunFam" id="1.10.10.10:FF:000079">
    <property type="entry name" value="GntR family transcriptional regulator"/>
    <property type="match status" value="1"/>
</dbReference>
<evidence type="ECO:0000259" key="4">
    <source>
        <dbReference type="PROSITE" id="PS50949"/>
    </source>
</evidence>
<dbReference type="OrthoDB" id="9815017at2"/>
<evidence type="ECO:0000313" key="6">
    <source>
        <dbReference type="Proteomes" id="UP000434639"/>
    </source>
</evidence>
<dbReference type="InterPro" id="IPR011663">
    <property type="entry name" value="UTRA"/>
</dbReference>
<accession>A0A7X2S8L0</accession>
<dbReference type="Gene3D" id="3.40.1410.10">
    <property type="entry name" value="Chorismate lyase-like"/>
    <property type="match status" value="1"/>
</dbReference>
<dbReference type="GO" id="GO:0003700">
    <property type="term" value="F:DNA-binding transcription factor activity"/>
    <property type="evidence" value="ECO:0007669"/>
    <property type="project" value="InterPro"/>
</dbReference>
<comment type="caution">
    <text evidence="5">The sequence shown here is derived from an EMBL/GenBank/DDBJ whole genome shotgun (WGS) entry which is preliminary data.</text>
</comment>
<keyword evidence="3" id="KW-0804">Transcription</keyword>
<dbReference type="CDD" id="cd07377">
    <property type="entry name" value="WHTH_GntR"/>
    <property type="match status" value="1"/>
</dbReference>
<proteinExistence type="predicted"/>
<dbReference type="InterPro" id="IPR012702">
    <property type="entry name" value="CP_lyase_PhnF"/>
</dbReference>
<dbReference type="InterPro" id="IPR036388">
    <property type="entry name" value="WH-like_DNA-bd_sf"/>
</dbReference>
<keyword evidence="2" id="KW-0238">DNA-binding</keyword>
<reference evidence="5 6" key="1">
    <citation type="journal article" date="2017" name="Int. J. Syst. Evol. Microbiol.">
        <title>Bacillus mangrovi sp. nov., isolated from a sediment sample from a mangrove forest.</title>
        <authorList>
            <person name="Gupta V."/>
            <person name="Singh P.K."/>
            <person name="Korpole S."/>
            <person name="Tanuku N.R.S."/>
            <person name="Pinnaka A.K."/>
        </authorList>
    </citation>
    <scope>NUCLEOTIDE SEQUENCE [LARGE SCALE GENOMIC DNA]</scope>
    <source>
        <strain evidence="5 6">KCTC 33872</strain>
    </source>
</reference>
<organism evidence="5 6">
    <name type="scientific">Metabacillus mangrovi</name>
    <dbReference type="NCBI Taxonomy" id="1491830"/>
    <lineage>
        <taxon>Bacteria</taxon>
        <taxon>Bacillati</taxon>
        <taxon>Bacillota</taxon>
        <taxon>Bacilli</taxon>
        <taxon>Bacillales</taxon>
        <taxon>Bacillaceae</taxon>
        <taxon>Metabacillus</taxon>
    </lineage>
</organism>
<dbReference type="Proteomes" id="UP000434639">
    <property type="component" value="Unassembled WGS sequence"/>
</dbReference>
<dbReference type="PANTHER" id="PTHR44846:SF1">
    <property type="entry name" value="MANNOSYL-D-GLYCERATE TRANSPORT_METABOLISM SYSTEM REPRESSOR MNGR-RELATED"/>
    <property type="match status" value="1"/>
</dbReference>
<dbReference type="InterPro" id="IPR028978">
    <property type="entry name" value="Chorismate_lyase_/UTRA_dom_sf"/>
</dbReference>
<sequence length="245" mass="27872">MIQKNSPVPIYFQVEESIREKIESGEWESGEAIPSERQFCEQFSISRMTVRQAITNLVNEGILERRRGRGTYVSVPKLNLELTGITSFTEQMAQQGKRPETKVISFERNSASKQAAKELGLDSEEPIYKVKRIRYADGEAIAYEILYMPVKIFPDMVLKHAEGSIYDYIEAQCGLPIQYGKQELEAAEAGKKAAEALQLEEGAAVLKIQRTSFTSEHQAVEYTKTIYRADRYKYVMELERKHGGA</sequence>
<dbReference type="Gene3D" id="1.10.10.10">
    <property type="entry name" value="Winged helix-like DNA-binding domain superfamily/Winged helix DNA-binding domain"/>
    <property type="match status" value="1"/>
</dbReference>
<dbReference type="PANTHER" id="PTHR44846">
    <property type="entry name" value="MANNOSYL-D-GLYCERATE TRANSPORT/METABOLISM SYSTEM REPRESSOR MNGR-RELATED"/>
    <property type="match status" value="1"/>
</dbReference>
<dbReference type="AlphaFoldDB" id="A0A7X2S8L0"/>
<dbReference type="InterPro" id="IPR050679">
    <property type="entry name" value="Bact_HTH_transcr_reg"/>
</dbReference>
<dbReference type="GO" id="GO:0003677">
    <property type="term" value="F:DNA binding"/>
    <property type="evidence" value="ECO:0007669"/>
    <property type="project" value="UniProtKB-KW"/>
</dbReference>
<dbReference type="SMART" id="SM00866">
    <property type="entry name" value="UTRA"/>
    <property type="match status" value="1"/>
</dbReference>
<keyword evidence="1" id="KW-0805">Transcription regulation</keyword>